<dbReference type="Proteomes" id="UP000011602">
    <property type="component" value="Unassembled WGS sequence"/>
</dbReference>
<organism evidence="2 3">
    <name type="scientific">Natronolimnohabitans innermongolicus JCM 12255</name>
    <dbReference type="NCBI Taxonomy" id="1227499"/>
    <lineage>
        <taxon>Archaea</taxon>
        <taxon>Methanobacteriati</taxon>
        <taxon>Methanobacteriota</taxon>
        <taxon>Stenosarchaea group</taxon>
        <taxon>Halobacteria</taxon>
        <taxon>Halobacteriales</taxon>
        <taxon>Natrialbaceae</taxon>
        <taxon>Natronolimnohabitans</taxon>
    </lineage>
</organism>
<dbReference type="RefSeq" id="WP_007258003.1">
    <property type="nucleotide sequence ID" value="NZ_AOHZ01000017.1"/>
</dbReference>
<name>L9XG86_9EURY</name>
<dbReference type="AlphaFoldDB" id="L9XG86"/>
<dbReference type="Pfam" id="PF13480">
    <property type="entry name" value="Acetyltransf_6"/>
    <property type="match status" value="1"/>
</dbReference>
<comment type="caution">
    <text evidence="2">The sequence shown here is derived from an EMBL/GenBank/DDBJ whole genome shotgun (WGS) entry which is preliminary data.</text>
</comment>
<proteinExistence type="predicted"/>
<keyword evidence="3" id="KW-1185">Reference proteome</keyword>
<gene>
    <name evidence="2" type="ORF">C493_03467</name>
</gene>
<dbReference type="OrthoDB" id="140543at2157"/>
<dbReference type="InterPro" id="IPR050644">
    <property type="entry name" value="PG_Glycine_Bridge_Synth"/>
</dbReference>
<dbReference type="EMBL" id="AOHZ01000017">
    <property type="protein sequence ID" value="ELY60730.1"/>
    <property type="molecule type" value="Genomic_DNA"/>
</dbReference>
<protein>
    <recommendedName>
        <fullName evidence="1">BioF2-like acetyltransferase domain-containing protein</fullName>
    </recommendedName>
</protein>
<dbReference type="STRING" id="1227499.C493_03467"/>
<dbReference type="SUPFAM" id="SSF55729">
    <property type="entry name" value="Acyl-CoA N-acyltransferases (Nat)"/>
    <property type="match status" value="1"/>
</dbReference>
<dbReference type="InterPro" id="IPR016181">
    <property type="entry name" value="Acyl_CoA_acyltransferase"/>
</dbReference>
<dbReference type="InterPro" id="IPR038740">
    <property type="entry name" value="BioF2-like_GNAT_dom"/>
</dbReference>
<evidence type="ECO:0000313" key="3">
    <source>
        <dbReference type="Proteomes" id="UP000011602"/>
    </source>
</evidence>
<accession>L9XG86</accession>
<dbReference type="PANTHER" id="PTHR36174:SF1">
    <property type="entry name" value="LIPID II:GLYCINE GLYCYLTRANSFERASE"/>
    <property type="match status" value="1"/>
</dbReference>
<dbReference type="Gene3D" id="3.40.630.30">
    <property type="match status" value="1"/>
</dbReference>
<dbReference type="PANTHER" id="PTHR36174">
    <property type="entry name" value="LIPID II:GLYCINE GLYCYLTRANSFERASE"/>
    <property type="match status" value="1"/>
</dbReference>
<evidence type="ECO:0000313" key="2">
    <source>
        <dbReference type="EMBL" id="ELY60730.1"/>
    </source>
</evidence>
<evidence type="ECO:0000259" key="1">
    <source>
        <dbReference type="Pfam" id="PF13480"/>
    </source>
</evidence>
<dbReference type="eggNOG" id="arCOG03320">
    <property type="taxonomic scope" value="Archaea"/>
</dbReference>
<reference evidence="2 3" key="1">
    <citation type="journal article" date="2014" name="PLoS Genet.">
        <title>Phylogenetically driven sequencing of extremely halophilic archaea reveals strategies for static and dynamic osmo-response.</title>
        <authorList>
            <person name="Becker E.A."/>
            <person name="Seitzer P.M."/>
            <person name="Tritt A."/>
            <person name="Larsen D."/>
            <person name="Krusor M."/>
            <person name="Yao A.I."/>
            <person name="Wu D."/>
            <person name="Madern D."/>
            <person name="Eisen J.A."/>
            <person name="Darling A.E."/>
            <person name="Facciotti M.T."/>
        </authorList>
    </citation>
    <scope>NUCLEOTIDE SEQUENCE [LARGE SCALE GENOMIC DNA]</scope>
    <source>
        <strain evidence="2 3">JCM 12255</strain>
    </source>
</reference>
<feature type="domain" description="BioF2-like acetyltransferase" evidence="1">
    <location>
        <begin position="160"/>
        <end position="292"/>
    </location>
</feature>
<sequence>MRIEELTLEEWEDEFPADGFGVFHRPEALQVLEEYWSGRLLLYGGYRGEQLVGLMPLFVRTIAGVTAVLSPPPGFSVPRLGPILLPASPKPHKRERTNREFVEQVLEKVGADDPLTLVGTVATPAYADPRPFRWHGFDVEPRFTYSIDLADRDIDDVMMSFSKDLRTEIRDAQELPLTVSVADVDAAAFVYDRYQDRFEEQGLSMPTSRDFAIDLVHALGDHARVYVVEGPDGERLSGILVLYSDEVAYSWMGGTPAYYEGTSVNGLLEKHLMSDILTEPELESIVAYDLGNANKEQLVEQKSKYAPELVSHYELKSGPLMSVAKRVYQELTY</sequence>